<dbReference type="VEuPathDB" id="VectorBase:ASTEI20_044584"/>
<protein>
    <submittedName>
        <fullName evidence="1">Uncharacterized protein</fullName>
    </submittedName>
</protein>
<organism evidence="1 2">
    <name type="scientific">Anopheles stephensi</name>
    <name type="common">Indo-Pakistan malaria mosquito</name>
    <dbReference type="NCBI Taxonomy" id="30069"/>
    <lineage>
        <taxon>Eukaryota</taxon>
        <taxon>Metazoa</taxon>
        <taxon>Ecdysozoa</taxon>
        <taxon>Arthropoda</taxon>
        <taxon>Hexapoda</taxon>
        <taxon>Insecta</taxon>
        <taxon>Pterygota</taxon>
        <taxon>Neoptera</taxon>
        <taxon>Endopterygota</taxon>
        <taxon>Diptera</taxon>
        <taxon>Nematocera</taxon>
        <taxon>Culicoidea</taxon>
        <taxon>Culicidae</taxon>
        <taxon>Anophelinae</taxon>
        <taxon>Anopheles</taxon>
    </lineage>
</organism>
<dbReference type="EnsemblMetazoa" id="ASTEI08677-RA">
    <property type="protein sequence ID" value="ASTEI08677-PA"/>
    <property type="gene ID" value="ASTEI08677"/>
</dbReference>
<dbReference type="Proteomes" id="UP000076408">
    <property type="component" value="Unassembled WGS sequence"/>
</dbReference>
<name>A0A182YJP1_ANOST</name>
<reference evidence="1" key="2">
    <citation type="submission" date="2020-05" db="UniProtKB">
        <authorList>
            <consortium name="EnsemblMetazoa"/>
        </authorList>
    </citation>
    <scope>IDENTIFICATION</scope>
    <source>
        <strain evidence="1">Indian</strain>
    </source>
</reference>
<dbReference type="VEuPathDB" id="VectorBase:ASTEI08677"/>
<proteinExistence type="predicted"/>
<evidence type="ECO:0000313" key="2">
    <source>
        <dbReference type="Proteomes" id="UP000076408"/>
    </source>
</evidence>
<dbReference type="VEuPathDB" id="VectorBase:ASTE002900"/>
<evidence type="ECO:0000313" key="1">
    <source>
        <dbReference type="EnsemblMetazoa" id="ASTEI08677-PA"/>
    </source>
</evidence>
<sequence>MTIDDNDDADDDDDDVDDGVQADARFISDGKFILELARAREGEKTNWISVPRKTYWPPTVSSTSASFHKHESSTSLSCKFITSLF</sequence>
<reference evidence="2" key="1">
    <citation type="journal article" date="2014" name="Genome Biol.">
        <title>Genome analysis of a major urban malaria vector mosquito, Anopheles stephensi.</title>
        <authorList>
            <person name="Jiang X."/>
            <person name="Peery A."/>
            <person name="Hall A.B."/>
            <person name="Sharma A."/>
            <person name="Chen X.G."/>
            <person name="Waterhouse R.M."/>
            <person name="Komissarov A."/>
            <person name="Riehle M.M."/>
            <person name="Shouche Y."/>
            <person name="Sharakhova M.V."/>
            <person name="Lawson D."/>
            <person name="Pakpour N."/>
            <person name="Arensburger P."/>
            <person name="Davidson V.L."/>
            <person name="Eiglmeier K."/>
            <person name="Emrich S."/>
            <person name="George P."/>
            <person name="Kennedy R.C."/>
            <person name="Mane S.P."/>
            <person name="Maslen G."/>
            <person name="Oringanje C."/>
            <person name="Qi Y."/>
            <person name="Settlage R."/>
            <person name="Tojo M."/>
            <person name="Tubio J.M."/>
            <person name="Unger M.F."/>
            <person name="Wang B."/>
            <person name="Vernick K.D."/>
            <person name="Ribeiro J.M."/>
            <person name="James A.A."/>
            <person name="Michel K."/>
            <person name="Riehle M.A."/>
            <person name="Luckhart S."/>
            <person name="Sharakhov I.V."/>
            <person name="Tu Z."/>
        </authorList>
    </citation>
    <scope>NUCLEOTIDE SEQUENCE [LARGE SCALE GENOMIC DNA]</scope>
    <source>
        <strain evidence="2">Indian</strain>
    </source>
</reference>
<keyword evidence="2" id="KW-1185">Reference proteome</keyword>
<dbReference type="STRING" id="30069.A0A182YJP1"/>
<dbReference type="AlphaFoldDB" id="A0A182YJP1"/>
<accession>A0A182YJP1</accession>